<gene>
    <name evidence="1" type="ordered locus">Psefu_1454</name>
</gene>
<keyword evidence="2" id="KW-1185">Reference proteome</keyword>
<evidence type="ECO:0000313" key="2">
    <source>
        <dbReference type="Proteomes" id="UP000000686"/>
    </source>
</evidence>
<reference evidence="1 2" key="1">
    <citation type="submission" date="2011-04" db="EMBL/GenBank/DDBJ databases">
        <title>Complete sequence of Pseudomonas fulva 12-X.</title>
        <authorList>
            <consortium name="US DOE Joint Genome Institute"/>
            <person name="Lucas S."/>
            <person name="Han J."/>
            <person name="Lapidus A."/>
            <person name="Cheng J.-F."/>
            <person name="Goodwin L."/>
            <person name="Pitluck S."/>
            <person name="Peters L."/>
            <person name="Mikhailova N."/>
            <person name="Pagani I."/>
            <person name="Davenport K."/>
            <person name="Han C."/>
            <person name="Tapia R."/>
            <person name="Land M."/>
            <person name="Hauser L."/>
            <person name="Kyrpides N."/>
            <person name="Ivanova N."/>
            <person name="Pagani I."/>
            <person name="Lcollab F.I."/>
            <person name="Woyke T."/>
        </authorList>
    </citation>
    <scope>NUCLEOTIDE SEQUENCE [LARGE SCALE GENOMIC DNA]</scope>
    <source>
        <strain evidence="2">12-X</strain>
    </source>
</reference>
<dbReference type="AlphaFoldDB" id="F6AG28"/>
<name>F6AG28_PSEF1</name>
<dbReference type="HOGENOM" id="CLU_2156169_0_0_6"/>
<dbReference type="RefSeq" id="WP_013790561.1">
    <property type="nucleotide sequence ID" value="NC_015556.1"/>
</dbReference>
<sequence>MAGFGESMAAVDAAIEASLTDGTADFLASNGTLQRQGLAIMLDKEVERFDQVGGGVSRAVTISVRRAALGQYDRQGAFKLDRCQWGADGKTWHLDGIESDDGAWITFYVVP</sequence>
<evidence type="ECO:0000313" key="1">
    <source>
        <dbReference type="EMBL" id="AEF21430.1"/>
    </source>
</evidence>
<dbReference type="EMBL" id="CP002727">
    <property type="protein sequence ID" value="AEF21430.1"/>
    <property type="molecule type" value="Genomic_DNA"/>
</dbReference>
<organism evidence="1 2">
    <name type="scientific">Pseudomonas fulva (strain 12-X)</name>
    <dbReference type="NCBI Taxonomy" id="743720"/>
    <lineage>
        <taxon>Bacteria</taxon>
        <taxon>Pseudomonadati</taxon>
        <taxon>Pseudomonadota</taxon>
        <taxon>Gammaproteobacteria</taxon>
        <taxon>Pseudomonadales</taxon>
        <taxon>Pseudomonadaceae</taxon>
        <taxon>Pseudomonas</taxon>
    </lineage>
</organism>
<dbReference type="Proteomes" id="UP000000686">
    <property type="component" value="Chromosome"/>
</dbReference>
<proteinExistence type="predicted"/>
<protein>
    <submittedName>
        <fullName evidence="1">Uncharacterized protein</fullName>
    </submittedName>
</protein>
<accession>F6AG28</accession>
<dbReference type="STRING" id="743720.Psefu_1454"/>
<dbReference type="KEGG" id="pfv:Psefu_1454"/>